<evidence type="ECO:0000256" key="7">
    <source>
        <dbReference type="ARBA" id="ARBA00023288"/>
    </source>
</evidence>
<sequence length="484" mass="51040">MKSPESAVIVSLLLATVTPLAQAATEAIKASSLQPYCQYSIQAKGQAQALQNSISTALADLKGYSKLAKAMKLGALTNGRRAIGFATLSLYAATKAENARQQLEAKAGTNIVNAAKAAYTAGHIDDFVNVLYRTTATTGTHNTNTCLDHTSNSDTAVRQILSGCLDDGFAAPPQDTPKISTLLKANTGTYSSADLTGSRGCTLFTAHTTVFTGAAPASGVEFGGGMFTTHATPAVTDQTRLKKLTAADTIAKHKTSVEALETATQAAQKTAPATIDEVIALINAAQNNGELTTALSKLLNKGEEIQGAKLKAMLETALGKDFEKDTGAMATALKNLKAQNPQNKQQTPVLELEEIDLDVAIAQKLQTTATTEKQAATCTDAFKHSNPEEFCNEIEEQEKCEKTPGCHYNKTKEGKKCTLSEAGKKQAAEKANQETGGKDGKTSSDCKGKQQKDCTGNCKWEGTECKDSSILVNKKFALSVVSAL</sequence>
<evidence type="ECO:0000256" key="2">
    <source>
        <dbReference type="ARBA" id="ARBA00004609"/>
    </source>
</evidence>
<dbReference type="InterPro" id="IPR001812">
    <property type="entry name" value="Trypano_VSG_A_N_dom"/>
</dbReference>
<keyword evidence="7" id="KW-0449">Lipoprotein</keyword>
<dbReference type="SUPFAM" id="SSF118251">
    <property type="entry name" value="Variant surface glycoprotein MITAT 1.2, VSG 221, C-terminal domain"/>
    <property type="match status" value="1"/>
</dbReference>
<keyword evidence="6" id="KW-0325">Glycoprotein</keyword>
<evidence type="ECO:0000256" key="5">
    <source>
        <dbReference type="ARBA" id="ARBA00023136"/>
    </source>
</evidence>
<evidence type="ECO:0000256" key="1">
    <source>
        <dbReference type="ARBA" id="ARBA00002523"/>
    </source>
</evidence>
<feature type="compositionally biased region" description="Basic and acidic residues" evidence="8">
    <location>
        <begin position="425"/>
        <end position="452"/>
    </location>
</feature>
<keyword evidence="3" id="KW-1003">Cell membrane</keyword>
<dbReference type="Pfam" id="PF10659">
    <property type="entry name" value="Trypan_glycop_C"/>
    <property type="match status" value="1"/>
</dbReference>
<evidence type="ECO:0000256" key="8">
    <source>
        <dbReference type="SAM" id="MobiDB-lite"/>
    </source>
</evidence>
<feature type="domain" description="Trypanosome variant surface glycoprotein C-terminal" evidence="11">
    <location>
        <begin position="391"/>
        <end position="483"/>
    </location>
</feature>
<keyword evidence="4" id="KW-0336">GPI-anchor</keyword>
<dbReference type="Gene3D" id="3.30.1680.40">
    <property type="match status" value="1"/>
</dbReference>
<gene>
    <name evidence="12" type="ORF">Tb09.v4.0202</name>
</gene>
<feature type="signal peptide" evidence="9">
    <location>
        <begin position="1"/>
        <end position="23"/>
    </location>
</feature>
<dbReference type="InterPro" id="IPR019609">
    <property type="entry name" value="Variant_surf_glycoprt_trypan_C"/>
</dbReference>
<comment type="subcellular location">
    <subcellularLocation>
        <location evidence="2">Cell membrane</location>
        <topology evidence="2">Lipid-anchor</topology>
        <topology evidence="2">GPI-anchor</topology>
    </subcellularLocation>
</comment>
<name>Q4FKQ7_TRYB2</name>
<evidence type="ECO:0000259" key="10">
    <source>
        <dbReference type="Pfam" id="PF00913"/>
    </source>
</evidence>
<evidence type="ECO:0000256" key="6">
    <source>
        <dbReference type="ARBA" id="ARBA00023180"/>
    </source>
</evidence>
<comment type="function">
    <text evidence="1">VSG forms a coat on the surface of the parasite. The trypanosome evades the immune response of the host by expressing a series of antigenically distinct VSGs from an estimated 1000 VSG genes.</text>
</comment>
<dbReference type="GO" id="GO:0005886">
    <property type="term" value="C:plasma membrane"/>
    <property type="evidence" value="ECO:0007669"/>
    <property type="project" value="UniProtKB-SubCell"/>
</dbReference>
<evidence type="ECO:0000256" key="3">
    <source>
        <dbReference type="ARBA" id="ARBA00022475"/>
    </source>
</evidence>
<dbReference type="SUPFAM" id="SSF58087">
    <property type="entry name" value="Variant surface glycoprotein (N-terminal domain)"/>
    <property type="match status" value="1"/>
</dbReference>
<dbReference type="AlphaFoldDB" id="Q4FKQ7"/>
<protein>
    <submittedName>
        <fullName evidence="12">Variant surface glycoprotein (VSG), putative</fullName>
    </submittedName>
</protein>
<evidence type="ECO:0000256" key="4">
    <source>
        <dbReference type="ARBA" id="ARBA00022622"/>
    </source>
</evidence>
<keyword evidence="9" id="KW-0732">Signal</keyword>
<proteinExistence type="predicted"/>
<evidence type="ECO:0000259" key="11">
    <source>
        <dbReference type="Pfam" id="PF10659"/>
    </source>
</evidence>
<feature type="chain" id="PRO_5004238574" evidence="9">
    <location>
        <begin position="24"/>
        <end position="484"/>
    </location>
</feature>
<accession>Q4FKQ7</accession>
<feature type="domain" description="Trypanosome variant surface glycoprotein A-type N-terminal" evidence="10">
    <location>
        <begin position="12"/>
        <end position="347"/>
    </location>
</feature>
<evidence type="ECO:0000313" key="12">
    <source>
        <dbReference type="EMBL" id="CAJ16504.1"/>
    </source>
</evidence>
<dbReference type="Pfam" id="PF00913">
    <property type="entry name" value="Trypan_glycop"/>
    <property type="match status" value="1"/>
</dbReference>
<dbReference type="GO" id="GO:0098552">
    <property type="term" value="C:side of membrane"/>
    <property type="evidence" value="ECO:0007669"/>
    <property type="project" value="UniProtKB-KW"/>
</dbReference>
<reference evidence="12" key="1">
    <citation type="submission" date="2005-06" db="EMBL/GenBank/DDBJ databases">
        <authorList>
            <person name="Lennard N."/>
            <person name="Barron A."/>
            <person name="Clark L."/>
            <person name="Corton C."/>
            <person name="Harris B."/>
            <person name="Line A."/>
            <person name="Berriman M."/>
            <person name="Hertz-Fowler C."/>
            <person name="Renauld H."/>
            <person name="Bohme U."/>
            <person name="Arrowsmith C."/>
            <person name="Cronin C."/>
            <person name="Davies R."/>
            <person name="Doggett J."/>
            <person name="Fraser A."/>
            <person name="Johnson D."/>
            <person name="Larke N."/>
            <person name="Leech V."/>
            <person name="Lord A."/>
            <person name="MacLeod A."/>
            <person name="Norbertczak H."/>
            <person name="Ormand D."/>
            <person name="Quail M."/>
            <person name="Rabbinowitsch E."/>
            <person name="Rajandream M."/>
            <person name="Reitter C."/>
            <person name="Sharp S."/>
            <person name="Woodward J."/>
            <person name="Hall N."/>
            <person name="Melville S.and.Barrell.B."/>
        </authorList>
    </citation>
    <scope>NUCLEOTIDE SEQUENCE</scope>
    <source>
        <strain evidence="12">927/4 GUTat10.1</strain>
    </source>
</reference>
<dbReference type="Gene3D" id="3.90.150.10">
    <property type="entry name" value="Variant Surface Glycoprotein, subunit A domain 1"/>
    <property type="match status" value="1"/>
</dbReference>
<dbReference type="GO" id="GO:0042783">
    <property type="term" value="P:symbiont-mediated evasion of host immune response"/>
    <property type="evidence" value="ECO:0007669"/>
    <property type="project" value="InterPro"/>
</dbReference>
<feature type="region of interest" description="Disordered" evidence="8">
    <location>
        <begin position="425"/>
        <end position="454"/>
    </location>
</feature>
<keyword evidence="5" id="KW-0472">Membrane</keyword>
<dbReference type="EMBL" id="CT009751">
    <property type="protein sequence ID" value="CAJ16504.1"/>
    <property type="molecule type" value="Genomic_DNA"/>
</dbReference>
<evidence type="ECO:0000256" key="9">
    <source>
        <dbReference type="SAM" id="SignalP"/>
    </source>
</evidence>
<dbReference type="InterPro" id="IPR027446">
    <property type="entry name" value="VSG_C_dom_sf"/>
</dbReference>
<dbReference type="VEuPathDB" id="TriTrypDB:Tb09.v4.0202"/>
<dbReference type="Gene3D" id="1.10.470.10">
    <property type="entry name" value="Variant Surface Glycoprotein, subunit A, domain 2"/>
    <property type="match status" value="1"/>
</dbReference>
<organism evidence="12">
    <name type="scientific">Trypanosoma brucei brucei (strain 927/4 GUTat10.1)</name>
    <dbReference type="NCBI Taxonomy" id="185431"/>
    <lineage>
        <taxon>Eukaryota</taxon>
        <taxon>Discoba</taxon>
        <taxon>Euglenozoa</taxon>
        <taxon>Kinetoplastea</taxon>
        <taxon>Metakinetoplastina</taxon>
        <taxon>Trypanosomatida</taxon>
        <taxon>Trypanosomatidae</taxon>
        <taxon>Trypanosoma</taxon>
    </lineage>
</organism>